<comment type="caution">
    <text evidence="12">The sequence shown here is derived from an EMBL/GenBank/DDBJ whole genome shotgun (WGS) entry which is preliminary data.</text>
</comment>
<dbReference type="InterPro" id="IPR003835">
    <property type="entry name" value="Glyco_trans_19"/>
</dbReference>
<evidence type="ECO:0000313" key="13">
    <source>
        <dbReference type="Proteomes" id="UP000256845"/>
    </source>
</evidence>
<dbReference type="UniPathway" id="UPA00973"/>
<keyword evidence="7 11" id="KW-0328">Glycosyltransferase</keyword>
<reference evidence="12 13" key="1">
    <citation type="submission" date="2018-07" db="EMBL/GenBank/DDBJ databases">
        <title>Genomic Encyclopedia of Type Strains, Phase III (KMG-III): the genomes of soil and plant-associated and newly described type strains.</title>
        <authorList>
            <person name="Whitman W."/>
        </authorList>
    </citation>
    <scope>NUCLEOTIDE SEQUENCE [LARGE SCALE GENOMIC DNA]</scope>
    <source>
        <strain evidence="12 13">CECT 8488</strain>
    </source>
</reference>
<keyword evidence="5 11" id="KW-0444">Lipid biosynthesis</keyword>
<dbReference type="Proteomes" id="UP000256845">
    <property type="component" value="Unassembled WGS sequence"/>
</dbReference>
<dbReference type="NCBIfam" id="TIGR00215">
    <property type="entry name" value="lpxB"/>
    <property type="match status" value="1"/>
</dbReference>
<name>A0A3D9HUX0_9PROT</name>
<keyword evidence="6 11" id="KW-0441">Lipid A biosynthesis</keyword>
<keyword evidence="9 11" id="KW-0443">Lipid metabolism</keyword>
<dbReference type="PANTHER" id="PTHR30372">
    <property type="entry name" value="LIPID-A-DISACCHARIDE SYNTHASE"/>
    <property type="match status" value="1"/>
</dbReference>
<evidence type="ECO:0000256" key="1">
    <source>
        <dbReference type="ARBA" id="ARBA00002056"/>
    </source>
</evidence>
<evidence type="ECO:0000313" key="12">
    <source>
        <dbReference type="EMBL" id="RED53288.1"/>
    </source>
</evidence>
<dbReference type="GO" id="GO:0009245">
    <property type="term" value="P:lipid A biosynthetic process"/>
    <property type="evidence" value="ECO:0007669"/>
    <property type="project" value="UniProtKB-UniRule"/>
</dbReference>
<dbReference type="AlphaFoldDB" id="A0A3D9HUX0"/>
<dbReference type="OrthoDB" id="9801642at2"/>
<comment type="function">
    <text evidence="1 11">Condensation of UDP-2,3-diacylglucosamine and 2,3-diacylglucosamine-1-phosphate to form lipid A disaccharide, a precursor of lipid A, a phosphorylated glycolipid that anchors the lipopolysaccharide to the outer membrane of the cell.</text>
</comment>
<evidence type="ECO:0000256" key="6">
    <source>
        <dbReference type="ARBA" id="ARBA00022556"/>
    </source>
</evidence>
<dbReference type="GO" id="GO:0016020">
    <property type="term" value="C:membrane"/>
    <property type="evidence" value="ECO:0007669"/>
    <property type="project" value="GOC"/>
</dbReference>
<protein>
    <recommendedName>
        <fullName evidence="4 11">Lipid-A-disaccharide synthase</fullName>
        <ecNumber evidence="3 11">2.4.1.182</ecNumber>
    </recommendedName>
</protein>
<evidence type="ECO:0000256" key="10">
    <source>
        <dbReference type="ARBA" id="ARBA00048975"/>
    </source>
</evidence>
<keyword evidence="13" id="KW-1185">Reference proteome</keyword>
<comment type="similarity">
    <text evidence="2 11">Belongs to the LpxB family.</text>
</comment>
<dbReference type="HAMAP" id="MF_00392">
    <property type="entry name" value="LpxB"/>
    <property type="match status" value="1"/>
</dbReference>
<dbReference type="GO" id="GO:0005543">
    <property type="term" value="F:phospholipid binding"/>
    <property type="evidence" value="ECO:0007669"/>
    <property type="project" value="TreeGrafter"/>
</dbReference>
<dbReference type="Pfam" id="PF02684">
    <property type="entry name" value="LpxB"/>
    <property type="match status" value="1"/>
</dbReference>
<evidence type="ECO:0000256" key="9">
    <source>
        <dbReference type="ARBA" id="ARBA00023098"/>
    </source>
</evidence>
<dbReference type="SUPFAM" id="SSF53756">
    <property type="entry name" value="UDP-Glycosyltransferase/glycogen phosphorylase"/>
    <property type="match status" value="1"/>
</dbReference>
<organism evidence="12 13">
    <name type="scientific">Aestuariispira insulae</name>
    <dbReference type="NCBI Taxonomy" id="1461337"/>
    <lineage>
        <taxon>Bacteria</taxon>
        <taxon>Pseudomonadati</taxon>
        <taxon>Pseudomonadota</taxon>
        <taxon>Alphaproteobacteria</taxon>
        <taxon>Rhodospirillales</taxon>
        <taxon>Kiloniellaceae</taxon>
        <taxon>Aestuariispira</taxon>
    </lineage>
</organism>
<proteinExistence type="inferred from homology"/>
<dbReference type="PANTHER" id="PTHR30372:SF4">
    <property type="entry name" value="LIPID-A-DISACCHARIDE SYNTHASE, MITOCHONDRIAL-RELATED"/>
    <property type="match status" value="1"/>
</dbReference>
<sequence length="389" mass="42699">MKDRPYTIFIAAGEASGDALGARLMSAMKAFDGREIEFHGIGGGLMEEQGVTSLFPMDELSVMGLIEILPRIRHLLKRISETADYIRKLEPDAVITIDSPGFAHQLAKKLGGTSFSKIHYVAPSVWAWKPGRVHKFKKHFDHLLALLPIEPPYFEAVGLPCHFVGHSVLESGADKGDGAGFRARQGLDEKAPVLCLLPGSRRGEITRLMPEFSKTIEGLNKIIPDLQVVLPTLPARLSMIREMTAEWEKPPIIVEGAAEKFDAMAASNVALAASGTVALELTLAHVPTVIAYRLSPLTHFIVRRLVKVDYAHLLNILMKREIVPERIQDDCQSAQLIADLRELLGEKGAEQTRALKPALEMLKAPEGNSPSKCAASVVFSILDNHIEKM</sequence>
<dbReference type="EC" id="2.4.1.182" evidence="3 11"/>
<evidence type="ECO:0000256" key="4">
    <source>
        <dbReference type="ARBA" id="ARBA00020902"/>
    </source>
</evidence>
<evidence type="ECO:0000256" key="8">
    <source>
        <dbReference type="ARBA" id="ARBA00022679"/>
    </source>
</evidence>
<evidence type="ECO:0000256" key="7">
    <source>
        <dbReference type="ARBA" id="ARBA00022676"/>
    </source>
</evidence>
<dbReference type="GO" id="GO:0008915">
    <property type="term" value="F:lipid-A-disaccharide synthase activity"/>
    <property type="evidence" value="ECO:0007669"/>
    <property type="project" value="UniProtKB-UniRule"/>
</dbReference>
<dbReference type="RefSeq" id="WP_115934446.1">
    <property type="nucleotide sequence ID" value="NZ_QRDW01000001.1"/>
</dbReference>
<accession>A0A3D9HUX0</accession>
<keyword evidence="8 11" id="KW-0808">Transferase</keyword>
<evidence type="ECO:0000256" key="5">
    <source>
        <dbReference type="ARBA" id="ARBA00022516"/>
    </source>
</evidence>
<evidence type="ECO:0000256" key="2">
    <source>
        <dbReference type="ARBA" id="ARBA00007868"/>
    </source>
</evidence>
<comment type="catalytic activity">
    <reaction evidence="10 11">
        <text>a lipid X + a UDP-2-N,3-O-bis[(3R)-3-hydroxyacyl]-alpha-D-glucosamine = a lipid A disaccharide + UDP + H(+)</text>
        <dbReference type="Rhea" id="RHEA:67828"/>
        <dbReference type="ChEBI" id="CHEBI:15378"/>
        <dbReference type="ChEBI" id="CHEBI:58223"/>
        <dbReference type="ChEBI" id="CHEBI:137748"/>
        <dbReference type="ChEBI" id="CHEBI:176338"/>
        <dbReference type="ChEBI" id="CHEBI:176343"/>
        <dbReference type="EC" id="2.4.1.182"/>
    </reaction>
</comment>
<evidence type="ECO:0000256" key="11">
    <source>
        <dbReference type="HAMAP-Rule" id="MF_00392"/>
    </source>
</evidence>
<dbReference type="EMBL" id="QRDW01000001">
    <property type="protein sequence ID" value="RED53288.1"/>
    <property type="molecule type" value="Genomic_DNA"/>
</dbReference>
<evidence type="ECO:0000256" key="3">
    <source>
        <dbReference type="ARBA" id="ARBA00012687"/>
    </source>
</evidence>
<gene>
    <name evidence="11" type="primary">lpxB</name>
    <name evidence="12" type="ORF">DFP90_10170</name>
</gene>
<comment type="pathway">
    <text evidence="11">Bacterial outer membrane biogenesis; LPS lipid A biosynthesis.</text>
</comment>